<feature type="chain" id="PRO_5045964702" description="Glycoside hydrolase family 42 N-terminal domain-containing protein" evidence="1">
    <location>
        <begin position="25"/>
        <end position="539"/>
    </location>
</feature>
<comment type="caution">
    <text evidence="2">The sequence shown here is derived from an EMBL/GenBank/DDBJ whole genome shotgun (WGS) entry which is preliminary data.</text>
</comment>
<dbReference type="Proteomes" id="UP001437460">
    <property type="component" value="Unassembled WGS sequence"/>
</dbReference>
<evidence type="ECO:0000313" key="3">
    <source>
        <dbReference type="Proteomes" id="UP001437460"/>
    </source>
</evidence>
<keyword evidence="1" id="KW-0732">Signal</keyword>
<dbReference type="InterPro" id="IPR017853">
    <property type="entry name" value="GH"/>
</dbReference>
<evidence type="ECO:0000256" key="1">
    <source>
        <dbReference type="SAM" id="SignalP"/>
    </source>
</evidence>
<sequence>MKMKKLVRAAGAGITAAVVALSMAVSGIRSEAASSYLKAATYVSDAWVSNFWNSESDHMDEELAQIAADGFNSIVLVVPWREFQPGVLPISYNRYAFQKLDKVMNAANAHGLMVELRVGYVWDYYNDDVATGRFRDLLKDSSTRAAWLAYAKQIYRTASAHSNFHGGFMTWEDFWNYVEDAANLGKGANSWIAAKKCGYQAWLKKHYSLKQVNEAYQPEEKFTSYDDVYIPARKDYAYKLFYEFYDDFLNDLLEDTQKVFPNLSMEVRLDVDPVNAQDGNGQVGAPHYGTFSCAAAGYTSLMYSVSMGHGFGDVLSAEEAIRTMNEQLSLVRANNGGKPVFIDQLLYMDATEGFEQNARLAESHRGAFLTGIPDTLRTHTNGYAVWTYRNYTNNPVYNHQFALGTRGWNVTKGSVMDRNGSNQLFLQSGGTLSQKVGHRIGGRTTHDGHVRFTADSDEPATLTVKLGSMIRTVEVNGPKQYDLNLGRKGFYEVSFEADGDVYLDNIHVYNFVQDGQLRDIDGNELSCMGAMRALNASMN</sequence>
<name>A0ABV1HIJ0_9FIRM</name>
<accession>A0ABV1HIJ0</accession>
<dbReference type="Gene3D" id="3.20.20.80">
    <property type="entry name" value="Glycosidases"/>
    <property type="match status" value="1"/>
</dbReference>
<dbReference type="RefSeq" id="WP_349228484.1">
    <property type="nucleotide sequence ID" value="NZ_JBBMFJ010000003.1"/>
</dbReference>
<reference evidence="2 3" key="1">
    <citation type="submission" date="2024-03" db="EMBL/GenBank/DDBJ databases">
        <title>Human intestinal bacterial collection.</title>
        <authorList>
            <person name="Pauvert C."/>
            <person name="Hitch T.C.A."/>
            <person name="Clavel T."/>
        </authorList>
    </citation>
    <scope>NUCLEOTIDE SEQUENCE [LARGE SCALE GENOMIC DNA]</scope>
    <source>
        <strain evidence="2 3">CLA-AP-H27</strain>
    </source>
</reference>
<gene>
    <name evidence="2" type="ORF">WMO41_02885</name>
</gene>
<evidence type="ECO:0000313" key="2">
    <source>
        <dbReference type="EMBL" id="MEQ2562130.1"/>
    </source>
</evidence>
<organism evidence="2 3">
    <name type="scientific">Ventrimonas faecis</name>
    <dbReference type="NCBI Taxonomy" id="3133170"/>
    <lineage>
        <taxon>Bacteria</taxon>
        <taxon>Bacillati</taxon>
        <taxon>Bacillota</taxon>
        <taxon>Clostridia</taxon>
        <taxon>Lachnospirales</taxon>
        <taxon>Lachnospiraceae</taxon>
        <taxon>Ventrimonas</taxon>
    </lineage>
</organism>
<protein>
    <recommendedName>
        <fullName evidence="4">Glycoside hydrolase family 42 N-terminal domain-containing protein</fullName>
    </recommendedName>
</protein>
<proteinExistence type="predicted"/>
<keyword evidence="3" id="KW-1185">Reference proteome</keyword>
<feature type="signal peptide" evidence="1">
    <location>
        <begin position="1"/>
        <end position="24"/>
    </location>
</feature>
<evidence type="ECO:0008006" key="4">
    <source>
        <dbReference type="Google" id="ProtNLM"/>
    </source>
</evidence>
<dbReference type="EMBL" id="JBBMFJ010000003">
    <property type="protein sequence ID" value="MEQ2562130.1"/>
    <property type="molecule type" value="Genomic_DNA"/>
</dbReference>
<dbReference type="SUPFAM" id="SSF51445">
    <property type="entry name" value="(Trans)glycosidases"/>
    <property type="match status" value="1"/>
</dbReference>